<evidence type="ECO:0000256" key="6">
    <source>
        <dbReference type="ARBA" id="ARBA00022777"/>
    </source>
</evidence>
<dbReference type="GO" id="GO:0005524">
    <property type="term" value="F:ATP binding"/>
    <property type="evidence" value="ECO:0007669"/>
    <property type="project" value="UniProtKB-KW"/>
</dbReference>
<dbReference type="EMBL" id="JAGTJJ010000027">
    <property type="protein sequence ID" value="MDC3985251.1"/>
    <property type="molecule type" value="Genomic_DNA"/>
</dbReference>
<dbReference type="AlphaFoldDB" id="A0A9X4AV28"/>
<evidence type="ECO:0000313" key="13">
    <source>
        <dbReference type="Proteomes" id="UP001151081"/>
    </source>
</evidence>
<evidence type="ECO:0000259" key="10">
    <source>
        <dbReference type="PROSITE" id="PS50112"/>
    </source>
</evidence>
<dbReference type="InterPro" id="IPR003018">
    <property type="entry name" value="GAF"/>
</dbReference>
<dbReference type="PANTHER" id="PTHR43065:SF10">
    <property type="entry name" value="PEROXIDE STRESS-ACTIVATED HISTIDINE KINASE MAK3"/>
    <property type="match status" value="1"/>
</dbReference>
<dbReference type="Gene3D" id="3.30.450.20">
    <property type="entry name" value="PAS domain"/>
    <property type="match status" value="2"/>
</dbReference>
<dbReference type="Gene3D" id="3.30.450.40">
    <property type="match status" value="1"/>
</dbReference>
<proteinExistence type="predicted"/>
<dbReference type="Proteomes" id="UP001151081">
    <property type="component" value="Unassembled WGS sequence"/>
</dbReference>
<dbReference type="PANTHER" id="PTHR43065">
    <property type="entry name" value="SENSOR HISTIDINE KINASE"/>
    <property type="match status" value="1"/>
</dbReference>
<keyword evidence="5" id="KW-0547">Nucleotide-binding</keyword>
<dbReference type="NCBIfam" id="TIGR00229">
    <property type="entry name" value="sensory_box"/>
    <property type="match status" value="2"/>
</dbReference>
<dbReference type="InterPro" id="IPR000700">
    <property type="entry name" value="PAS-assoc_C"/>
</dbReference>
<sequence length="809" mass="87961">MADEAQLDRSPGGPLRLGAFLRSSGERILREWVDRVRALPAAQALPDGLLRDHLPHILEALACALDPNGHAGCPKQERAPDIHALARLEVGFDLREVVTEYAILRRCVLELWAEEAGDLAPICDVLAFDRAIDEAAFAAVATYTAARERTLRALDAMSNAALNSQGIQNFLQSFLVALRETSPVVDSAAIYVVEGEDLVVRAALGPAQEASLGTRVARGECLAGRALLAAAPIDSVDTRGDPRVSAAIDKEKVCSAYAVPLEIGGCVAAVIVIGAATARALSDEDRLIVRTLAARAAAILALKQSHDETCAALAMLATFMESSPLGLAFLDSDLRVMRVNTAMAELQRRRLEEYPGQPFCKFVPPPIVEETERILKQVVATGKPLLGREVVAEWPPGSGQRVGFSSYFPVRGPDDTILGLGVVVQDITDQKAAEQALRQSQVALLESEQRLRLVVDSLPYLINFVGADERYRLNNKAYEVWFGEPPASLQGKRVVEVIGEENYRWLKPLIDRALRGETVERELPFVFRGGRRGFIHLVLVPQLSAEGRVLGYVSLATDISERKRRESEDRSRLEFEQQLIGIVSHDLRNPLTAITLAATVLLRREDLDERATKTAARILSSAERAIRLIHDLLDFTAARLGRGIPIAPREADFHAVVAGVLDEVHVAFPERVFRAEHVGDGRGVFDTDRVAQVVTNITSNAVQYGTPGTAVTVRTEGTVNELALAVHNWGPAIPDAIRPGLFAPMQRGDVPGDPRGRSVGLGLYIVKAIVEAHGGRIEVRSTDEEGTTFVVWIPRRAKVTGGPALPEKT</sequence>
<comment type="caution">
    <text evidence="12">The sequence shown here is derived from an EMBL/GenBank/DDBJ whole genome shotgun (WGS) entry which is preliminary data.</text>
</comment>
<reference evidence="12 13" key="1">
    <citation type="submission" date="2021-04" db="EMBL/GenBank/DDBJ databases">
        <title>Genome analysis of Polyangium sp.</title>
        <authorList>
            <person name="Li Y."/>
            <person name="Wang J."/>
        </authorList>
    </citation>
    <scope>NUCLEOTIDE SEQUENCE [LARGE SCALE GENOMIC DNA]</scope>
    <source>
        <strain evidence="12 13">SDU14</strain>
    </source>
</reference>
<keyword evidence="4" id="KW-0808">Transferase</keyword>
<dbReference type="SMART" id="SM00086">
    <property type="entry name" value="PAC"/>
    <property type="match status" value="2"/>
</dbReference>
<dbReference type="Gene3D" id="3.30.565.10">
    <property type="entry name" value="Histidine kinase-like ATPase, C-terminal domain"/>
    <property type="match status" value="1"/>
</dbReference>
<dbReference type="Pfam" id="PF02518">
    <property type="entry name" value="HATPase_c"/>
    <property type="match status" value="1"/>
</dbReference>
<dbReference type="Pfam" id="PF13185">
    <property type="entry name" value="GAF_2"/>
    <property type="match status" value="1"/>
</dbReference>
<dbReference type="InterPro" id="IPR013656">
    <property type="entry name" value="PAS_4"/>
</dbReference>
<dbReference type="PROSITE" id="PS50109">
    <property type="entry name" value="HIS_KIN"/>
    <property type="match status" value="1"/>
</dbReference>
<dbReference type="PROSITE" id="PS50112">
    <property type="entry name" value="PAS"/>
    <property type="match status" value="1"/>
</dbReference>
<evidence type="ECO:0000256" key="8">
    <source>
        <dbReference type="ARBA" id="ARBA00023012"/>
    </source>
</evidence>
<dbReference type="InterPro" id="IPR035965">
    <property type="entry name" value="PAS-like_dom_sf"/>
</dbReference>
<feature type="domain" description="PAC" evidence="11">
    <location>
        <begin position="386"/>
        <end position="439"/>
    </location>
</feature>
<dbReference type="Pfam" id="PF08448">
    <property type="entry name" value="PAS_4"/>
    <property type="match status" value="2"/>
</dbReference>
<evidence type="ECO:0000256" key="4">
    <source>
        <dbReference type="ARBA" id="ARBA00022679"/>
    </source>
</evidence>
<dbReference type="SUPFAM" id="SSF55781">
    <property type="entry name" value="GAF domain-like"/>
    <property type="match status" value="1"/>
</dbReference>
<dbReference type="EC" id="2.7.13.3" evidence="2"/>
<dbReference type="SMART" id="SM00388">
    <property type="entry name" value="HisKA"/>
    <property type="match status" value="1"/>
</dbReference>
<dbReference type="PRINTS" id="PR00344">
    <property type="entry name" value="BCTRLSENSOR"/>
</dbReference>
<keyword evidence="3" id="KW-0597">Phosphoprotein</keyword>
<keyword evidence="13" id="KW-1185">Reference proteome</keyword>
<dbReference type="InterPro" id="IPR003661">
    <property type="entry name" value="HisK_dim/P_dom"/>
</dbReference>
<dbReference type="InterPro" id="IPR036097">
    <property type="entry name" value="HisK_dim/P_sf"/>
</dbReference>
<dbReference type="PROSITE" id="PS50113">
    <property type="entry name" value="PAC"/>
    <property type="match status" value="2"/>
</dbReference>
<accession>A0A9X4AV28</accession>
<evidence type="ECO:0000259" key="9">
    <source>
        <dbReference type="PROSITE" id="PS50109"/>
    </source>
</evidence>
<comment type="catalytic activity">
    <reaction evidence="1">
        <text>ATP + protein L-histidine = ADP + protein N-phospho-L-histidine.</text>
        <dbReference type="EC" id="2.7.13.3"/>
    </reaction>
</comment>
<evidence type="ECO:0000256" key="1">
    <source>
        <dbReference type="ARBA" id="ARBA00000085"/>
    </source>
</evidence>
<feature type="domain" description="Histidine kinase" evidence="9">
    <location>
        <begin position="582"/>
        <end position="797"/>
    </location>
</feature>
<dbReference type="CDD" id="cd00082">
    <property type="entry name" value="HisKA"/>
    <property type="match status" value="1"/>
</dbReference>
<gene>
    <name evidence="12" type="ORF">KEG57_32535</name>
</gene>
<dbReference type="SUPFAM" id="SSF55785">
    <property type="entry name" value="PYP-like sensor domain (PAS domain)"/>
    <property type="match status" value="2"/>
</dbReference>
<protein>
    <recommendedName>
        <fullName evidence="2">histidine kinase</fullName>
        <ecNumber evidence="2">2.7.13.3</ecNumber>
    </recommendedName>
</protein>
<dbReference type="SUPFAM" id="SSF47384">
    <property type="entry name" value="Homodimeric domain of signal transducing histidine kinase"/>
    <property type="match status" value="1"/>
</dbReference>
<dbReference type="SMART" id="SM00387">
    <property type="entry name" value="HATPase_c"/>
    <property type="match status" value="1"/>
</dbReference>
<dbReference type="InterPro" id="IPR036890">
    <property type="entry name" value="HATPase_C_sf"/>
</dbReference>
<dbReference type="RefSeq" id="WP_272424138.1">
    <property type="nucleotide sequence ID" value="NZ_JAGTJJ010000027.1"/>
</dbReference>
<organism evidence="12 13">
    <name type="scientific">Polyangium jinanense</name>
    <dbReference type="NCBI Taxonomy" id="2829994"/>
    <lineage>
        <taxon>Bacteria</taxon>
        <taxon>Pseudomonadati</taxon>
        <taxon>Myxococcota</taxon>
        <taxon>Polyangia</taxon>
        <taxon>Polyangiales</taxon>
        <taxon>Polyangiaceae</taxon>
        <taxon>Polyangium</taxon>
    </lineage>
</organism>
<keyword evidence="6" id="KW-0418">Kinase</keyword>
<feature type="domain" description="PAS" evidence="10">
    <location>
        <begin position="447"/>
        <end position="517"/>
    </location>
</feature>
<dbReference type="InterPro" id="IPR004358">
    <property type="entry name" value="Sig_transdc_His_kin-like_C"/>
</dbReference>
<name>A0A9X4AV28_9BACT</name>
<evidence type="ECO:0000256" key="2">
    <source>
        <dbReference type="ARBA" id="ARBA00012438"/>
    </source>
</evidence>
<dbReference type="Gene3D" id="1.10.287.130">
    <property type="match status" value="1"/>
</dbReference>
<dbReference type="InterPro" id="IPR029016">
    <property type="entry name" value="GAF-like_dom_sf"/>
</dbReference>
<dbReference type="InterPro" id="IPR005467">
    <property type="entry name" value="His_kinase_dom"/>
</dbReference>
<dbReference type="InterPro" id="IPR000014">
    <property type="entry name" value="PAS"/>
</dbReference>
<evidence type="ECO:0000256" key="5">
    <source>
        <dbReference type="ARBA" id="ARBA00022741"/>
    </source>
</evidence>
<dbReference type="SUPFAM" id="SSF55874">
    <property type="entry name" value="ATPase domain of HSP90 chaperone/DNA topoisomerase II/histidine kinase"/>
    <property type="match status" value="1"/>
</dbReference>
<evidence type="ECO:0000256" key="3">
    <source>
        <dbReference type="ARBA" id="ARBA00022553"/>
    </source>
</evidence>
<dbReference type="CDD" id="cd00130">
    <property type="entry name" value="PAS"/>
    <property type="match status" value="2"/>
</dbReference>
<dbReference type="Pfam" id="PF00512">
    <property type="entry name" value="HisKA"/>
    <property type="match status" value="1"/>
</dbReference>
<dbReference type="GO" id="GO:0000155">
    <property type="term" value="F:phosphorelay sensor kinase activity"/>
    <property type="evidence" value="ECO:0007669"/>
    <property type="project" value="InterPro"/>
</dbReference>
<dbReference type="InterPro" id="IPR001610">
    <property type="entry name" value="PAC"/>
</dbReference>
<dbReference type="SMART" id="SM00091">
    <property type="entry name" value="PAS"/>
    <property type="match status" value="2"/>
</dbReference>
<evidence type="ECO:0000256" key="7">
    <source>
        <dbReference type="ARBA" id="ARBA00022840"/>
    </source>
</evidence>
<dbReference type="CDD" id="cd00075">
    <property type="entry name" value="HATPase"/>
    <property type="match status" value="1"/>
</dbReference>
<feature type="domain" description="PAC" evidence="11">
    <location>
        <begin position="519"/>
        <end position="571"/>
    </location>
</feature>
<dbReference type="InterPro" id="IPR003594">
    <property type="entry name" value="HATPase_dom"/>
</dbReference>
<evidence type="ECO:0000259" key="11">
    <source>
        <dbReference type="PROSITE" id="PS50113"/>
    </source>
</evidence>
<keyword evidence="8" id="KW-0902">Two-component regulatory system</keyword>
<evidence type="ECO:0000313" key="12">
    <source>
        <dbReference type="EMBL" id="MDC3985251.1"/>
    </source>
</evidence>
<keyword evidence="7" id="KW-0067">ATP-binding</keyword>